<dbReference type="SUPFAM" id="SSF101148">
    <property type="entry name" value="Plant invertase/pectin methylesterase inhibitor"/>
    <property type="match status" value="1"/>
</dbReference>
<feature type="domain" description="Pectinesterase inhibitor" evidence="7">
    <location>
        <begin position="54"/>
        <end position="189"/>
    </location>
</feature>
<evidence type="ECO:0000256" key="6">
    <source>
        <dbReference type="SAM" id="Phobius"/>
    </source>
</evidence>
<comment type="similarity">
    <text evidence="3">In the C-terminal section; belongs to the pectinesterase family.</text>
</comment>
<evidence type="ECO:0000256" key="3">
    <source>
        <dbReference type="ARBA" id="ARBA00007786"/>
    </source>
</evidence>
<dbReference type="InterPro" id="IPR006501">
    <property type="entry name" value="Pectinesterase_inhib_dom"/>
</dbReference>
<dbReference type="GO" id="GO:0030599">
    <property type="term" value="F:pectinesterase activity"/>
    <property type="evidence" value="ECO:0007669"/>
    <property type="project" value="InterPro"/>
</dbReference>
<dbReference type="InterPro" id="IPR035513">
    <property type="entry name" value="Invertase/methylesterase_inhib"/>
</dbReference>
<dbReference type="CDD" id="cd15798">
    <property type="entry name" value="PMEI-like_3"/>
    <property type="match status" value="1"/>
</dbReference>
<feature type="transmembrane region" description="Helical" evidence="6">
    <location>
        <begin position="21"/>
        <end position="46"/>
    </location>
</feature>
<comment type="pathway">
    <text evidence="1">Glycan metabolism; pectin degradation; 2-dehydro-3-deoxy-D-gluconate from pectin: step 1/5.</text>
</comment>
<dbReference type="SMART" id="SM00856">
    <property type="entry name" value="PMEI"/>
    <property type="match status" value="1"/>
</dbReference>
<dbReference type="SUPFAM" id="SSF51126">
    <property type="entry name" value="Pectin lyase-like"/>
    <property type="match status" value="1"/>
</dbReference>
<accession>A0A8T0I7E7</accession>
<dbReference type="Gene3D" id="1.20.140.40">
    <property type="entry name" value="Invertase/pectin methylesterase inhibitor family protein"/>
    <property type="match status" value="1"/>
</dbReference>
<evidence type="ECO:0000259" key="7">
    <source>
        <dbReference type="SMART" id="SM00856"/>
    </source>
</evidence>
<reference evidence="8" key="1">
    <citation type="submission" date="2020-06" db="EMBL/GenBank/DDBJ databases">
        <title>WGS assembly of Ceratodon purpureus strain R40.</title>
        <authorList>
            <person name="Carey S.B."/>
            <person name="Jenkins J."/>
            <person name="Shu S."/>
            <person name="Lovell J.T."/>
            <person name="Sreedasyam A."/>
            <person name="Maumus F."/>
            <person name="Tiley G.P."/>
            <person name="Fernandez-Pozo N."/>
            <person name="Barry K."/>
            <person name="Chen C."/>
            <person name="Wang M."/>
            <person name="Lipzen A."/>
            <person name="Daum C."/>
            <person name="Saski C.A."/>
            <person name="Payton A.C."/>
            <person name="Mcbreen J.C."/>
            <person name="Conrad R.E."/>
            <person name="Kollar L.M."/>
            <person name="Olsson S."/>
            <person name="Huttunen S."/>
            <person name="Landis J.B."/>
            <person name="Wickett N.J."/>
            <person name="Johnson M.G."/>
            <person name="Rensing S.A."/>
            <person name="Grimwood J."/>
            <person name="Schmutz J."/>
            <person name="Mcdaniel S.F."/>
        </authorList>
    </citation>
    <scope>NUCLEOTIDE SEQUENCE</scope>
    <source>
        <strain evidence="8">R40</strain>
    </source>
</reference>
<keyword evidence="9" id="KW-1185">Reference proteome</keyword>
<dbReference type="InterPro" id="IPR012334">
    <property type="entry name" value="Pectin_lyas_fold"/>
</dbReference>
<dbReference type="InterPro" id="IPR011050">
    <property type="entry name" value="Pectin_lyase_fold/virulence"/>
</dbReference>
<evidence type="ECO:0000256" key="4">
    <source>
        <dbReference type="ARBA" id="ARBA00022801"/>
    </source>
</evidence>
<dbReference type="PANTHER" id="PTHR31707">
    <property type="entry name" value="PECTINESTERASE"/>
    <property type="match status" value="1"/>
</dbReference>
<comment type="similarity">
    <text evidence="2">In the N-terminal section; belongs to the PMEI family.</text>
</comment>
<evidence type="ECO:0000256" key="1">
    <source>
        <dbReference type="ARBA" id="ARBA00005184"/>
    </source>
</evidence>
<protein>
    <recommendedName>
        <fullName evidence="7">Pectinesterase inhibitor domain-containing protein</fullName>
    </recommendedName>
</protein>
<dbReference type="Proteomes" id="UP000822688">
    <property type="component" value="Chromosome 4"/>
</dbReference>
<gene>
    <name evidence="8" type="ORF">KC19_4G109900</name>
</gene>
<comment type="caution">
    <text evidence="8">The sequence shown here is derived from an EMBL/GenBank/DDBJ whole genome shotgun (WGS) entry which is preliminary data.</text>
</comment>
<sequence length="580" mass="63357">MSYDDEKPMVGSYQPAKTRRRCCVISVLAVALAVLLVLAIAIPVAMKKERNENSTPEGINNACVATSYPDDCRASLQGSDGTPLGMSKAALYSADSHLADVNSKTVDPDCKDLLETAREQVQLAYQATGMTDPVQRNQTCADVQTGLSAALEGLETCKVGLTESGSSEANTFPSDSLQASKALSNSLALVNCLCLYGTDLSSWKDTLMNLPDNWNFNDLFGNGGTRRRLMNADFGMEGSSYEEVILPSWINSATSRHLLARPPAYNVIVAKDGTGKYKTVTEAINKAPATGKKDAKRYIIYVKKGIYDEQIVIPKKCTNLMIIGDGIDLTIFTGARSVEGQKQQKMTTFGSGTLIVTGPGFIGKFFTVRNTAGAAGHQAVACRVSADLTAFYRVKFDSYQDTLYCHTFRQFYRECIVSGTVDFMFGNGNAVFQQCQLIAKKTTLPGQQNTYTAQGRIDPHQNTGLAFQDCNFDGTNDLKRSVANYPHLPGPAMEEVLSLCPPPTYHPSACGPQRVDAMEHLHIWLVHILLCRVPRQGPRIQHAQQGEVVASDHGFKDGEQVPGRELHQWQRLVALCQHSL</sequence>
<dbReference type="GO" id="GO:0042545">
    <property type="term" value="P:cell wall modification"/>
    <property type="evidence" value="ECO:0007669"/>
    <property type="project" value="InterPro"/>
</dbReference>
<dbReference type="GO" id="GO:0004857">
    <property type="term" value="F:enzyme inhibitor activity"/>
    <property type="evidence" value="ECO:0007669"/>
    <property type="project" value="InterPro"/>
</dbReference>
<dbReference type="InterPro" id="IPR000070">
    <property type="entry name" value="Pectinesterase_cat"/>
</dbReference>
<dbReference type="EMBL" id="CM026424">
    <property type="protein sequence ID" value="KAG0579610.1"/>
    <property type="molecule type" value="Genomic_DNA"/>
</dbReference>
<dbReference type="Gene3D" id="2.160.20.10">
    <property type="entry name" value="Single-stranded right-handed beta-helix, Pectin lyase-like"/>
    <property type="match status" value="1"/>
</dbReference>
<organism evidence="8 9">
    <name type="scientific">Ceratodon purpureus</name>
    <name type="common">Fire moss</name>
    <name type="synonym">Dicranum purpureum</name>
    <dbReference type="NCBI Taxonomy" id="3225"/>
    <lineage>
        <taxon>Eukaryota</taxon>
        <taxon>Viridiplantae</taxon>
        <taxon>Streptophyta</taxon>
        <taxon>Embryophyta</taxon>
        <taxon>Bryophyta</taxon>
        <taxon>Bryophytina</taxon>
        <taxon>Bryopsida</taxon>
        <taxon>Dicranidae</taxon>
        <taxon>Pseudoditrichales</taxon>
        <taxon>Ditrichaceae</taxon>
        <taxon>Ceratodon</taxon>
    </lineage>
</organism>
<keyword evidence="6" id="KW-0812">Transmembrane</keyword>
<keyword evidence="5" id="KW-0063">Aspartyl esterase</keyword>
<evidence type="ECO:0000256" key="2">
    <source>
        <dbReference type="ARBA" id="ARBA00006027"/>
    </source>
</evidence>
<evidence type="ECO:0000313" key="8">
    <source>
        <dbReference type="EMBL" id="KAG0579610.1"/>
    </source>
</evidence>
<dbReference type="Pfam" id="PF01095">
    <property type="entry name" value="Pectinesterase"/>
    <property type="match status" value="1"/>
</dbReference>
<keyword evidence="6" id="KW-1133">Transmembrane helix</keyword>
<keyword evidence="4" id="KW-0378">Hydrolase</keyword>
<proteinExistence type="inferred from homology"/>
<dbReference type="AlphaFoldDB" id="A0A8T0I7E7"/>
<evidence type="ECO:0000313" key="9">
    <source>
        <dbReference type="Proteomes" id="UP000822688"/>
    </source>
</evidence>
<name>A0A8T0I7E7_CERPU</name>
<evidence type="ECO:0000256" key="5">
    <source>
        <dbReference type="ARBA" id="ARBA00023085"/>
    </source>
</evidence>
<dbReference type="Pfam" id="PF04043">
    <property type="entry name" value="PMEI"/>
    <property type="match status" value="1"/>
</dbReference>
<dbReference type="FunFam" id="2.160.20.10:FF:000092">
    <property type="entry name" value="Putative pectinesterase 57"/>
    <property type="match status" value="1"/>
</dbReference>
<keyword evidence="6" id="KW-0472">Membrane</keyword>